<organism evidence="2">
    <name type="scientific">uncultured prokaryote</name>
    <dbReference type="NCBI Taxonomy" id="198431"/>
    <lineage>
        <taxon>unclassified sequences</taxon>
        <taxon>environmental samples</taxon>
    </lineage>
</organism>
<feature type="non-terminal residue" evidence="2">
    <location>
        <position position="167"/>
    </location>
</feature>
<evidence type="ECO:0000313" key="2">
    <source>
        <dbReference type="EMBL" id="AIE47630.1"/>
    </source>
</evidence>
<proteinExistence type="predicted"/>
<feature type="transmembrane region" description="Helical" evidence="1">
    <location>
        <begin position="36"/>
        <end position="57"/>
    </location>
</feature>
<sequence>MNEQDYMKITNSIDERFVAEYQTSAKVHDLTGRRRISIGIAVAVLVAVMIPAGVFAYNQITHRDKVSVFYSEEGVKKLEESLLANGYSTANQKIKLTVDVAMCDGNFSKGVYTVTALTDDAKEHLKTMNHKLVYADTGEWIYPVGGGSEASFGEAISDNEVSIQFSY</sequence>
<reference evidence="2" key="1">
    <citation type="journal article" date="2014" name="BMC Genomics">
        <title>Metasecretome-selective phage display approach for mining the functional potential of a rumen microbial community.</title>
        <authorList>
            <person name="Ciric M."/>
            <person name="Moon C.D."/>
            <person name="Leahy S.C."/>
            <person name="Creevey C.J."/>
            <person name="Altermann E."/>
            <person name="Attwood G.T."/>
            <person name="Rakonjac J."/>
            <person name="Gagic D."/>
        </authorList>
    </citation>
    <scope>NUCLEOTIDE SEQUENCE</scope>
</reference>
<keyword evidence="1" id="KW-1133">Transmembrane helix</keyword>
<accession>A0A068LQZ1</accession>
<protein>
    <submittedName>
        <fullName evidence="2">Uncharacterized protein</fullName>
    </submittedName>
</protein>
<dbReference type="AlphaFoldDB" id="A0A068LQZ1"/>
<evidence type="ECO:0000256" key="1">
    <source>
        <dbReference type="SAM" id="Phobius"/>
    </source>
</evidence>
<keyword evidence="1" id="KW-0812">Transmembrane</keyword>
<dbReference type="EMBL" id="KF790719">
    <property type="protein sequence ID" value="AIE47630.1"/>
    <property type="molecule type" value="Genomic_DNA"/>
</dbReference>
<name>A0A068LQZ1_9ZZZZ</name>
<keyword evidence="1" id="KW-0472">Membrane</keyword>